<evidence type="ECO:0000256" key="3">
    <source>
        <dbReference type="ARBA" id="ARBA00022840"/>
    </source>
</evidence>
<dbReference type="InterPro" id="IPR003439">
    <property type="entry name" value="ABC_transporter-like_ATP-bd"/>
</dbReference>
<feature type="domain" description="ABC transporter" evidence="4">
    <location>
        <begin position="8"/>
        <end position="238"/>
    </location>
</feature>
<dbReference type="SUPFAM" id="SSF50331">
    <property type="entry name" value="MOP-like"/>
    <property type="match status" value="1"/>
</dbReference>
<dbReference type="InterPro" id="IPR027417">
    <property type="entry name" value="P-loop_NTPase"/>
</dbReference>
<dbReference type="EMBL" id="JASKHM010000017">
    <property type="protein sequence ID" value="MEQ4485837.1"/>
    <property type="molecule type" value="Genomic_DNA"/>
</dbReference>
<dbReference type="InterPro" id="IPR050093">
    <property type="entry name" value="ABC_SmlMolc_Importer"/>
</dbReference>
<dbReference type="RefSeq" id="WP_232188504.1">
    <property type="nucleotide sequence ID" value="NZ_JAIOAP010000016.1"/>
</dbReference>
<comment type="caution">
    <text evidence="5">The sequence shown here is derived from an EMBL/GenBank/DDBJ whole genome shotgun (WGS) entry which is preliminary data.</text>
</comment>
<evidence type="ECO:0000256" key="2">
    <source>
        <dbReference type="ARBA" id="ARBA00022741"/>
    </source>
</evidence>
<keyword evidence="1" id="KW-0813">Transport</keyword>
<dbReference type="Pfam" id="PF00005">
    <property type="entry name" value="ABC_tran"/>
    <property type="match status" value="1"/>
</dbReference>
<evidence type="ECO:0000256" key="1">
    <source>
        <dbReference type="ARBA" id="ARBA00022448"/>
    </source>
</evidence>
<dbReference type="Gene3D" id="2.40.50.100">
    <property type="match status" value="1"/>
</dbReference>
<dbReference type="Proteomes" id="UP001493487">
    <property type="component" value="Unassembled WGS sequence"/>
</dbReference>
<proteinExistence type="predicted"/>
<dbReference type="SMART" id="SM00382">
    <property type="entry name" value="AAA"/>
    <property type="match status" value="1"/>
</dbReference>
<dbReference type="PROSITE" id="PS00211">
    <property type="entry name" value="ABC_TRANSPORTER_1"/>
    <property type="match status" value="1"/>
</dbReference>
<dbReference type="PANTHER" id="PTHR42781">
    <property type="entry name" value="SPERMIDINE/PUTRESCINE IMPORT ATP-BINDING PROTEIN POTA"/>
    <property type="match status" value="1"/>
</dbReference>
<dbReference type="InterPro" id="IPR003593">
    <property type="entry name" value="AAA+_ATPase"/>
</dbReference>
<keyword evidence="6" id="KW-1185">Reference proteome</keyword>
<dbReference type="SUPFAM" id="SSF52540">
    <property type="entry name" value="P-loop containing nucleoside triphosphate hydrolases"/>
    <property type="match status" value="1"/>
</dbReference>
<evidence type="ECO:0000313" key="5">
    <source>
        <dbReference type="EMBL" id="MEQ4485837.1"/>
    </source>
</evidence>
<reference evidence="5 6" key="1">
    <citation type="journal article" date="2023" name="Genome Announc.">
        <title>Pan-Genome Analyses of the Genus Cohnella and Proposal of the Novel Species Cohnella silvisoli sp. nov., Isolated from Forest Soil.</title>
        <authorList>
            <person name="Wang C."/>
            <person name="Mao L."/>
            <person name="Bao G."/>
            <person name="Zhu H."/>
        </authorList>
    </citation>
    <scope>NUCLEOTIDE SEQUENCE [LARGE SCALE GENOMIC DNA]</scope>
    <source>
        <strain evidence="5 6">NL03-T5-1</strain>
    </source>
</reference>
<evidence type="ECO:0000313" key="6">
    <source>
        <dbReference type="Proteomes" id="UP001493487"/>
    </source>
</evidence>
<evidence type="ECO:0000259" key="4">
    <source>
        <dbReference type="PROSITE" id="PS50893"/>
    </source>
</evidence>
<keyword evidence="3 5" id="KW-0067">ATP-binding</keyword>
<dbReference type="GO" id="GO:0005524">
    <property type="term" value="F:ATP binding"/>
    <property type="evidence" value="ECO:0007669"/>
    <property type="project" value="UniProtKB-KW"/>
</dbReference>
<gene>
    <name evidence="5" type="ORF">QJS35_25990</name>
</gene>
<dbReference type="Gene3D" id="3.40.50.300">
    <property type="entry name" value="P-loop containing nucleotide triphosphate hydrolases"/>
    <property type="match status" value="1"/>
</dbReference>
<name>A0ABV1L199_9BACL</name>
<organism evidence="5 6">
    <name type="scientific">Cohnella silvisoli</name>
    <dbReference type="NCBI Taxonomy" id="2873699"/>
    <lineage>
        <taxon>Bacteria</taxon>
        <taxon>Bacillati</taxon>
        <taxon>Bacillota</taxon>
        <taxon>Bacilli</taxon>
        <taxon>Bacillales</taxon>
        <taxon>Paenibacillaceae</taxon>
        <taxon>Cohnella</taxon>
    </lineage>
</organism>
<dbReference type="PANTHER" id="PTHR42781:SF4">
    <property type="entry name" value="SPERMIDINE_PUTRESCINE IMPORT ATP-BINDING PROTEIN POTA"/>
    <property type="match status" value="1"/>
</dbReference>
<dbReference type="InterPro" id="IPR008995">
    <property type="entry name" value="Mo/tungstate-bd_C_term_dom"/>
</dbReference>
<sequence length="367" mass="40602">MSASEIAIKIENVTKTFGQFEAISQVSLDVPAGSFTTLLGPSGCGKTTLMRLIAGFYEPDNGQIYIRGQKVNGLPVFKRNTPLVFQEYALFPHMTVYDNISYGLKLQKASRQETKEKVDAMLSMFGLQGLQGRQPKELSGGQQQRVAFARALITGQQILLMDEPLSNLDAKMRVEVRNELRELQQRLGITAIFVTHDQDEALAISDTIAVFDHGRIAQVGTPWDIYFKPLSKFVADFVGTANFVEGEVAAIEGSDIVIRSGFSLFKVHQSNHSLRIGDKATLVIRPECLTIIDEADIGIVRGNVWSGTIEKSSFLGRTIRYWVNGAPLQWIVDDTSPSVRGYLQGTLRFTLDKHKIHILPGDARGAV</sequence>
<keyword evidence="2" id="KW-0547">Nucleotide-binding</keyword>
<dbReference type="InterPro" id="IPR017871">
    <property type="entry name" value="ABC_transporter-like_CS"/>
</dbReference>
<accession>A0ABV1L199</accession>
<dbReference type="PROSITE" id="PS50893">
    <property type="entry name" value="ABC_TRANSPORTER_2"/>
    <property type="match status" value="1"/>
</dbReference>
<protein>
    <submittedName>
        <fullName evidence="5">ABC transporter ATP-binding protein</fullName>
    </submittedName>
</protein>